<dbReference type="AlphaFoldDB" id="A0A6C0IEE3"/>
<dbReference type="GO" id="GO:0003887">
    <property type="term" value="F:DNA-directed DNA polymerase activity"/>
    <property type="evidence" value="ECO:0007669"/>
    <property type="project" value="UniProtKB-KW"/>
</dbReference>
<dbReference type="InterPro" id="IPR006133">
    <property type="entry name" value="DNA-dir_DNA_pol_B_exonuc"/>
</dbReference>
<dbReference type="SUPFAM" id="SSF53098">
    <property type="entry name" value="Ribonuclease H-like"/>
    <property type="match status" value="1"/>
</dbReference>
<dbReference type="GO" id="GO:0008296">
    <property type="term" value="F:3'-5'-DNA exonuclease activity"/>
    <property type="evidence" value="ECO:0007669"/>
    <property type="project" value="TreeGrafter"/>
</dbReference>
<feature type="compositionally biased region" description="Basic residues" evidence="8">
    <location>
        <begin position="1212"/>
        <end position="1228"/>
    </location>
</feature>
<evidence type="ECO:0000256" key="5">
    <source>
        <dbReference type="ARBA" id="ARBA00022932"/>
    </source>
</evidence>
<evidence type="ECO:0000256" key="3">
    <source>
        <dbReference type="ARBA" id="ARBA00022679"/>
    </source>
</evidence>
<evidence type="ECO:0000313" key="11">
    <source>
        <dbReference type="EMBL" id="QHT90786.1"/>
    </source>
</evidence>
<keyword evidence="3" id="KW-0808">Transferase</keyword>
<feature type="domain" description="DNA-directed DNA polymerase family B exonuclease" evidence="10">
    <location>
        <begin position="135"/>
        <end position="365"/>
    </location>
</feature>
<evidence type="ECO:0000259" key="10">
    <source>
        <dbReference type="Pfam" id="PF03104"/>
    </source>
</evidence>
<dbReference type="GO" id="GO:0000166">
    <property type="term" value="F:nucleotide binding"/>
    <property type="evidence" value="ECO:0007669"/>
    <property type="project" value="InterPro"/>
</dbReference>
<dbReference type="InterPro" id="IPR036397">
    <property type="entry name" value="RNaseH_sf"/>
</dbReference>
<dbReference type="PRINTS" id="PR00106">
    <property type="entry name" value="DNAPOLB"/>
</dbReference>
<organism evidence="11">
    <name type="scientific">viral metagenome</name>
    <dbReference type="NCBI Taxonomy" id="1070528"/>
    <lineage>
        <taxon>unclassified sequences</taxon>
        <taxon>metagenomes</taxon>
        <taxon>organismal metagenomes</taxon>
    </lineage>
</organism>
<feature type="domain" description="DNA-directed DNA polymerase family B multifunctional" evidence="9">
    <location>
        <begin position="895"/>
        <end position="1040"/>
    </location>
</feature>
<keyword evidence="5" id="KW-0239">DNA-directed DNA polymerase</keyword>
<dbReference type="InterPro" id="IPR006172">
    <property type="entry name" value="DNA-dir_DNA_pol_B"/>
</dbReference>
<dbReference type="GO" id="GO:0043625">
    <property type="term" value="C:delta DNA polymerase complex"/>
    <property type="evidence" value="ECO:0007669"/>
    <property type="project" value="TreeGrafter"/>
</dbReference>
<dbReference type="InterPro" id="IPR023211">
    <property type="entry name" value="DNA_pol_palm_dom_sf"/>
</dbReference>
<comment type="catalytic activity">
    <reaction evidence="7">
        <text>DNA(n) + a 2'-deoxyribonucleoside 5'-triphosphate = DNA(n+1) + diphosphate</text>
        <dbReference type="Rhea" id="RHEA:22508"/>
        <dbReference type="Rhea" id="RHEA-COMP:17339"/>
        <dbReference type="Rhea" id="RHEA-COMP:17340"/>
        <dbReference type="ChEBI" id="CHEBI:33019"/>
        <dbReference type="ChEBI" id="CHEBI:61560"/>
        <dbReference type="ChEBI" id="CHEBI:173112"/>
        <dbReference type="EC" id="2.7.7.7"/>
    </reaction>
</comment>
<evidence type="ECO:0000256" key="6">
    <source>
        <dbReference type="ARBA" id="ARBA00023125"/>
    </source>
</evidence>
<feature type="domain" description="DNA-directed DNA polymerase family B multifunctional" evidence="9">
    <location>
        <begin position="434"/>
        <end position="654"/>
    </location>
</feature>
<dbReference type="Gene3D" id="2.170.16.10">
    <property type="entry name" value="Hedgehog/Intein (Hint) domain"/>
    <property type="match status" value="1"/>
</dbReference>
<reference evidence="11" key="1">
    <citation type="journal article" date="2020" name="Nature">
        <title>Giant virus diversity and host interactions through global metagenomics.</title>
        <authorList>
            <person name="Schulz F."/>
            <person name="Roux S."/>
            <person name="Paez-Espino D."/>
            <person name="Jungbluth S."/>
            <person name="Walsh D.A."/>
            <person name="Denef V.J."/>
            <person name="McMahon K.D."/>
            <person name="Konstantinidis K.T."/>
            <person name="Eloe-Fadrosh E.A."/>
            <person name="Kyrpides N.C."/>
            <person name="Woyke T."/>
        </authorList>
    </citation>
    <scope>NUCLEOTIDE SEQUENCE</scope>
    <source>
        <strain evidence="11">GVMAG-M-3300023184-71</strain>
    </source>
</reference>
<dbReference type="GO" id="GO:0006287">
    <property type="term" value="P:base-excision repair, gap-filling"/>
    <property type="evidence" value="ECO:0007669"/>
    <property type="project" value="TreeGrafter"/>
</dbReference>
<protein>
    <recommendedName>
        <fullName evidence="2">DNA-directed DNA polymerase</fullName>
        <ecNumber evidence="2">2.7.7.7</ecNumber>
    </recommendedName>
</protein>
<dbReference type="GO" id="GO:0006297">
    <property type="term" value="P:nucleotide-excision repair, DNA gap filling"/>
    <property type="evidence" value="ECO:0007669"/>
    <property type="project" value="TreeGrafter"/>
</dbReference>
<dbReference type="InterPro" id="IPR042087">
    <property type="entry name" value="DNA_pol_B_thumb"/>
</dbReference>
<dbReference type="EMBL" id="MN740158">
    <property type="protein sequence ID" value="QHT90786.1"/>
    <property type="molecule type" value="Genomic_DNA"/>
</dbReference>
<dbReference type="InterPro" id="IPR036844">
    <property type="entry name" value="Hint_dom_sf"/>
</dbReference>
<evidence type="ECO:0000259" key="9">
    <source>
        <dbReference type="Pfam" id="PF00136"/>
    </source>
</evidence>
<dbReference type="EC" id="2.7.7.7" evidence="2"/>
<dbReference type="SUPFAM" id="SSF56672">
    <property type="entry name" value="DNA/RNA polymerases"/>
    <property type="match status" value="1"/>
</dbReference>
<accession>A0A6C0IEE3</accession>
<dbReference type="Pfam" id="PF03104">
    <property type="entry name" value="DNA_pol_B_exo1"/>
    <property type="match status" value="1"/>
</dbReference>
<dbReference type="SMART" id="SM00486">
    <property type="entry name" value="POLBc"/>
    <property type="match status" value="1"/>
</dbReference>
<dbReference type="InterPro" id="IPR012337">
    <property type="entry name" value="RNaseH-like_sf"/>
</dbReference>
<feature type="region of interest" description="Disordered" evidence="8">
    <location>
        <begin position="1202"/>
        <end position="1233"/>
    </location>
</feature>
<name>A0A6C0IEE3_9ZZZZ</name>
<dbReference type="Gene3D" id="3.90.1600.10">
    <property type="entry name" value="Palm domain of DNA polymerase"/>
    <property type="match status" value="2"/>
</dbReference>
<dbReference type="SUPFAM" id="SSF51294">
    <property type="entry name" value="Hedgehog/intein (Hint) domain"/>
    <property type="match status" value="1"/>
</dbReference>
<dbReference type="GO" id="GO:0045004">
    <property type="term" value="P:DNA replication proofreading"/>
    <property type="evidence" value="ECO:0007669"/>
    <property type="project" value="TreeGrafter"/>
</dbReference>
<evidence type="ECO:0000256" key="2">
    <source>
        <dbReference type="ARBA" id="ARBA00012417"/>
    </source>
</evidence>
<comment type="similarity">
    <text evidence="1">Belongs to the DNA polymerase type-B family.</text>
</comment>
<dbReference type="PANTHER" id="PTHR10322:SF23">
    <property type="entry name" value="DNA POLYMERASE DELTA CATALYTIC SUBUNIT"/>
    <property type="match status" value="1"/>
</dbReference>
<dbReference type="Pfam" id="PF00136">
    <property type="entry name" value="DNA_pol_B"/>
    <property type="match status" value="3"/>
</dbReference>
<dbReference type="InterPro" id="IPR043502">
    <property type="entry name" value="DNA/RNA_pol_sf"/>
</dbReference>
<dbReference type="InterPro" id="IPR006134">
    <property type="entry name" value="DNA-dir_DNA_pol_B_multi_dom"/>
</dbReference>
<dbReference type="GO" id="GO:0003677">
    <property type="term" value="F:DNA binding"/>
    <property type="evidence" value="ECO:0007669"/>
    <property type="project" value="UniProtKB-KW"/>
</dbReference>
<evidence type="ECO:0000256" key="1">
    <source>
        <dbReference type="ARBA" id="ARBA00005755"/>
    </source>
</evidence>
<keyword evidence="6" id="KW-0238">DNA-binding</keyword>
<dbReference type="InterPro" id="IPR050240">
    <property type="entry name" value="DNA_pol_type-B"/>
</dbReference>
<dbReference type="Gene3D" id="1.10.132.60">
    <property type="entry name" value="DNA polymerase family B, C-terminal domain"/>
    <property type="match status" value="2"/>
</dbReference>
<keyword evidence="4" id="KW-0548">Nucleotidyltransferase</keyword>
<evidence type="ECO:0000256" key="7">
    <source>
        <dbReference type="ARBA" id="ARBA00049244"/>
    </source>
</evidence>
<dbReference type="Gene3D" id="3.30.420.10">
    <property type="entry name" value="Ribonuclease H-like superfamily/Ribonuclease H"/>
    <property type="match status" value="1"/>
</dbReference>
<dbReference type="Gene3D" id="3.30.342.10">
    <property type="entry name" value="DNA Polymerase, chain B, domain 1"/>
    <property type="match status" value="1"/>
</dbReference>
<feature type="domain" description="DNA-directed DNA polymerase family B multifunctional" evidence="9">
    <location>
        <begin position="1088"/>
        <end position="1169"/>
    </location>
</feature>
<sequence>MKLFVYHWHVADEADENDSMATKIRAYGIDENNHTVCLHIRGFQPWFYTEIRSALPWTEYRNLVKNKILDRYKGPIIKPFSLSYKQRLYFHHEERKLPFLKLSFPSIQSRRNAYYKLQKYTTYVLGKKTDIFCHEQEASPLLQLCCKQNLPTAGWMEFHGKKQPPHLKITPLEHEYVAEYQNLSGVSDDTMSVPTPTIFSFDIEVYSTNPKRMPDATVDGDCIFQISCVVETRDKVEKHLLTLGRVKPWTKSVQVHVYASEKELLLGFQALLTTKSPHVVIGYNIFGFDLPYMVERAKKYGIMDQFDIWGIPHKKHCPVKEIKWSSSAYSYQEFHYLDAEGRVFVDLLPVVKREYKFSTYKLKTVATFFLGETKDPLTHHDIFDAYRLGVLGDDTTKLSECAKYCVQDSYLVLRLFRVLETWIGLVEMAKICNVPIMSLFTQGQQIKVFSQVYRKCMEEGILVQSYASLPPTKELEDVDTYAGAYVFPPKPGVYDWVIPFDFSSLYPTTIIAYNIDYSTLVVDNSLPDSACHIIEWEDHIGCEHDPDKAKKDRTVCKHYRFRFRKSPMGVIPSLLQALLSQRSETKKRIKTLQNDPTLKTVLDKRQLAYKVSANSMYGAMGVKKGYLPFMPGAMSTTAMGRMSIQKAAEYVKKKHQGHLIYGDSVAPDTPLCLRYQGSIHMESIEDFFGRFETWGYPQFRAGEESMRYKEQSLPGDGYEILGGKGWTPVQRVIRHETVKTMYRVCTSSGLVEVTEDHSLVLASGELIKPSALTTDHVLLCIPLSESMRIHQELSVPMEDLKHLQITPDGFLRMRAGSSPVQWSRLAWFVHGNWPDFRWVRRKGEICIDCYNREGVERGKVLSVEKTASNEWKTVYDVETVEGRFHCGIGELVVKNTDSIYCHFETKQDSETIWKLAKSVENEFIRLFPKPMKLVFEEKIYQKFLILTKKRYMAYTCNQDGTLDKDLTIRGVLLARRDNCRWIREVYENVVRSIMEGAPEKEILDFVNTAVLDLFQWRVQGTADFVVSKLVGKDYKVKALPVDPKKLEKRCKDLHLTHVPSTLSPESLEKINKKLSEDPLGVVEPWLIQYVEKSQPAHAQLAMRLRRRGHPVEAGTRIEYLVLDKEDLKAKLNEKIEDPLYYETHCDLLRLDRLYYILSLSKPLDQILEVVFRRREFTKKLHNVHTTHKKMMQELEDQHRPLIQLEGEDPPKVKAKPKAKSKTKAKPKPKVTVQDLYDLL</sequence>
<evidence type="ECO:0000256" key="4">
    <source>
        <dbReference type="ARBA" id="ARBA00022695"/>
    </source>
</evidence>
<dbReference type="PANTHER" id="PTHR10322">
    <property type="entry name" value="DNA POLYMERASE CATALYTIC SUBUNIT"/>
    <property type="match status" value="1"/>
</dbReference>
<dbReference type="Gene3D" id="1.10.287.690">
    <property type="entry name" value="Helix hairpin bin"/>
    <property type="match status" value="1"/>
</dbReference>
<proteinExistence type="inferred from homology"/>
<evidence type="ECO:0000256" key="8">
    <source>
        <dbReference type="SAM" id="MobiDB-lite"/>
    </source>
</evidence>